<dbReference type="AlphaFoldDB" id="A0A2P2N043"/>
<accession>A0A2P2N043</accession>
<protein>
    <recommendedName>
        <fullName evidence="2">DDE Tnp4 domain-containing protein</fullName>
    </recommendedName>
</protein>
<evidence type="ECO:0000313" key="1">
    <source>
        <dbReference type="EMBL" id="MBX35842.1"/>
    </source>
</evidence>
<name>A0A2P2N043_RHIMU</name>
<dbReference type="EMBL" id="GGEC01055358">
    <property type="protein sequence ID" value="MBX35842.1"/>
    <property type="molecule type" value="Transcribed_RNA"/>
</dbReference>
<organism evidence="1">
    <name type="scientific">Rhizophora mucronata</name>
    <name type="common">Asiatic mangrove</name>
    <dbReference type="NCBI Taxonomy" id="61149"/>
    <lineage>
        <taxon>Eukaryota</taxon>
        <taxon>Viridiplantae</taxon>
        <taxon>Streptophyta</taxon>
        <taxon>Embryophyta</taxon>
        <taxon>Tracheophyta</taxon>
        <taxon>Spermatophyta</taxon>
        <taxon>Magnoliopsida</taxon>
        <taxon>eudicotyledons</taxon>
        <taxon>Gunneridae</taxon>
        <taxon>Pentapetalae</taxon>
        <taxon>rosids</taxon>
        <taxon>fabids</taxon>
        <taxon>Malpighiales</taxon>
        <taxon>Rhizophoraceae</taxon>
        <taxon>Rhizophora</taxon>
    </lineage>
</organism>
<proteinExistence type="predicted"/>
<reference evidence="1" key="1">
    <citation type="submission" date="2018-02" db="EMBL/GenBank/DDBJ databases">
        <title>Rhizophora mucronata_Transcriptome.</title>
        <authorList>
            <person name="Meera S.P."/>
            <person name="Sreeshan A."/>
            <person name="Augustine A."/>
        </authorList>
    </citation>
    <scope>NUCLEOTIDE SEQUENCE</scope>
    <source>
        <tissue evidence="1">Leaf</tissue>
    </source>
</reference>
<sequence>MWRIIHGVMWLPDKNRLPRIIFVCCLLHNIVVDMKDKVLDELPSSRCHDSDYRQQICESVTDAGTVMRDTLSLHLSGKLPP</sequence>
<evidence type="ECO:0008006" key="2">
    <source>
        <dbReference type="Google" id="ProtNLM"/>
    </source>
</evidence>